<dbReference type="Pfam" id="PF12796">
    <property type="entry name" value="Ank_2"/>
    <property type="match status" value="1"/>
</dbReference>
<dbReference type="PROSITE" id="PS50088">
    <property type="entry name" value="ANK_REPEAT"/>
    <property type="match status" value="1"/>
</dbReference>
<dbReference type="PANTHER" id="PTHR24198">
    <property type="entry name" value="ANKYRIN REPEAT AND PROTEIN KINASE DOMAIN-CONTAINING PROTEIN"/>
    <property type="match status" value="1"/>
</dbReference>
<comment type="caution">
    <text evidence="4">The sequence shown here is derived from an EMBL/GenBank/DDBJ whole genome shotgun (WGS) entry which is preliminary data.</text>
</comment>
<dbReference type="Gene3D" id="1.25.40.20">
    <property type="entry name" value="Ankyrin repeat-containing domain"/>
    <property type="match status" value="1"/>
</dbReference>
<proteinExistence type="predicted"/>
<dbReference type="SMART" id="SM00248">
    <property type="entry name" value="ANK"/>
    <property type="match status" value="4"/>
</dbReference>
<evidence type="ECO:0000313" key="4">
    <source>
        <dbReference type="EMBL" id="KAJ3481229.1"/>
    </source>
</evidence>
<keyword evidence="5" id="KW-1185">Reference proteome</keyword>
<dbReference type="InterPro" id="IPR036770">
    <property type="entry name" value="Ankyrin_rpt-contain_sf"/>
</dbReference>
<evidence type="ECO:0000313" key="5">
    <source>
        <dbReference type="Proteomes" id="UP001212997"/>
    </source>
</evidence>
<evidence type="ECO:0008006" key="6">
    <source>
        <dbReference type="Google" id="ProtNLM"/>
    </source>
</evidence>
<feature type="repeat" description="ANK" evidence="3">
    <location>
        <begin position="251"/>
        <end position="288"/>
    </location>
</feature>
<dbReference type="AlphaFoldDB" id="A0AAD5V0E2"/>
<gene>
    <name evidence="4" type="ORF">NLI96_g7799</name>
</gene>
<keyword evidence="1" id="KW-0677">Repeat</keyword>
<dbReference type="SUPFAM" id="SSF48403">
    <property type="entry name" value="Ankyrin repeat"/>
    <property type="match status" value="1"/>
</dbReference>
<sequence>MHSPQTWMFRNTTSEETTPLPPFKSRMLAKRSRYISFDNLLRDRKKRNPLRTFAFKQWASHLKSLTPEKDDCYNLFMELTRHPRNDQRWKRIQRVLLSRIYWPHLSAIIEGPVSIAIRCEFNWMLERMARKDPDLIQTKLPHHAPVLCAIEIGNSEGFKTLYEFENFDINAMVKTRFSKKLTSPLRIAIKYGDSEILDTILSMEPDIHLTFPPHNQTFLHIACSSRYPKIHVISRLLKHHDRVDINTKDARGRTPFHCLAENANDRLGGVEAFKLLIRHGCNVHAMTNREETALAIAERLESENNSRGGLYQLLSKVDMINYLRSVTNLPESSHRSCEMGRDSSEQIYDILQFRVKVQFKLECGSRARNTEIQLWNREKILGNV</sequence>
<evidence type="ECO:0000256" key="3">
    <source>
        <dbReference type="PROSITE-ProRule" id="PRU00023"/>
    </source>
</evidence>
<protein>
    <recommendedName>
        <fullName evidence="6">Ankyrin</fullName>
    </recommendedName>
</protein>
<accession>A0AAD5V0E2</accession>
<dbReference type="PANTHER" id="PTHR24198:SF165">
    <property type="entry name" value="ANKYRIN REPEAT-CONTAINING PROTEIN-RELATED"/>
    <property type="match status" value="1"/>
</dbReference>
<name>A0AAD5V0E2_9APHY</name>
<evidence type="ECO:0000256" key="2">
    <source>
        <dbReference type="ARBA" id="ARBA00023043"/>
    </source>
</evidence>
<dbReference type="Proteomes" id="UP001212997">
    <property type="component" value="Unassembled WGS sequence"/>
</dbReference>
<reference evidence="4" key="1">
    <citation type="submission" date="2022-07" db="EMBL/GenBank/DDBJ databases">
        <title>Genome Sequence of Physisporinus lineatus.</title>
        <authorList>
            <person name="Buettner E."/>
        </authorList>
    </citation>
    <scope>NUCLEOTIDE SEQUENCE</scope>
    <source>
        <strain evidence="4">VT162</strain>
    </source>
</reference>
<dbReference type="EMBL" id="JANAWD010000332">
    <property type="protein sequence ID" value="KAJ3481229.1"/>
    <property type="molecule type" value="Genomic_DNA"/>
</dbReference>
<keyword evidence="2 3" id="KW-0040">ANK repeat</keyword>
<evidence type="ECO:0000256" key="1">
    <source>
        <dbReference type="ARBA" id="ARBA00022737"/>
    </source>
</evidence>
<organism evidence="4 5">
    <name type="scientific">Meripilus lineatus</name>
    <dbReference type="NCBI Taxonomy" id="2056292"/>
    <lineage>
        <taxon>Eukaryota</taxon>
        <taxon>Fungi</taxon>
        <taxon>Dikarya</taxon>
        <taxon>Basidiomycota</taxon>
        <taxon>Agaricomycotina</taxon>
        <taxon>Agaricomycetes</taxon>
        <taxon>Polyporales</taxon>
        <taxon>Meripilaceae</taxon>
        <taxon>Meripilus</taxon>
    </lineage>
</organism>
<dbReference type="InterPro" id="IPR002110">
    <property type="entry name" value="Ankyrin_rpt"/>
</dbReference>